<name>A0AAV5UI70_9BILA</name>
<evidence type="ECO:0000313" key="1">
    <source>
        <dbReference type="EMBL" id="GMT06008.1"/>
    </source>
</evidence>
<comment type="caution">
    <text evidence="1">The sequence shown here is derived from an EMBL/GenBank/DDBJ whole genome shotgun (WGS) entry which is preliminary data.</text>
</comment>
<organism evidence="1 2">
    <name type="scientific">Pristionchus entomophagus</name>
    <dbReference type="NCBI Taxonomy" id="358040"/>
    <lineage>
        <taxon>Eukaryota</taxon>
        <taxon>Metazoa</taxon>
        <taxon>Ecdysozoa</taxon>
        <taxon>Nematoda</taxon>
        <taxon>Chromadorea</taxon>
        <taxon>Rhabditida</taxon>
        <taxon>Rhabditina</taxon>
        <taxon>Diplogasteromorpha</taxon>
        <taxon>Diplogasteroidea</taxon>
        <taxon>Neodiplogasteridae</taxon>
        <taxon>Pristionchus</taxon>
    </lineage>
</organism>
<dbReference type="EMBL" id="BTSX01000006">
    <property type="protein sequence ID" value="GMT06008.1"/>
    <property type="molecule type" value="Genomic_DNA"/>
</dbReference>
<gene>
    <name evidence="1" type="ORF">PENTCL1PPCAC_28182</name>
</gene>
<evidence type="ECO:0000313" key="2">
    <source>
        <dbReference type="Proteomes" id="UP001432027"/>
    </source>
</evidence>
<sequence>QLSASCSPKRRLWIWFDDLEHLTFVYDPTIGLRRELRDVMYIRPLNRHFHTIQIILDTRLLNGMNPGDNVHSRCFNINADNHTTGFQPRAI</sequence>
<reference evidence="1" key="1">
    <citation type="submission" date="2023-10" db="EMBL/GenBank/DDBJ databases">
        <title>Genome assembly of Pristionchus species.</title>
        <authorList>
            <person name="Yoshida K."/>
            <person name="Sommer R.J."/>
        </authorList>
    </citation>
    <scope>NUCLEOTIDE SEQUENCE</scope>
    <source>
        <strain evidence="1">RS0144</strain>
    </source>
</reference>
<dbReference type="AlphaFoldDB" id="A0AAV5UI70"/>
<dbReference type="Proteomes" id="UP001432027">
    <property type="component" value="Unassembled WGS sequence"/>
</dbReference>
<keyword evidence="2" id="KW-1185">Reference proteome</keyword>
<feature type="non-terminal residue" evidence="1">
    <location>
        <position position="91"/>
    </location>
</feature>
<accession>A0AAV5UI70</accession>
<proteinExistence type="predicted"/>
<protein>
    <submittedName>
        <fullName evidence="1">Uncharacterized protein</fullName>
    </submittedName>
</protein>
<feature type="non-terminal residue" evidence="1">
    <location>
        <position position="1"/>
    </location>
</feature>